<dbReference type="GO" id="GO:0005634">
    <property type="term" value="C:nucleus"/>
    <property type="evidence" value="ECO:0007669"/>
    <property type="project" value="UniProtKB-SubCell"/>
</dbReference>
<dbReference type="Proteomes" id="UP001157006">
    <property type="component" value="Chromosome 2"/>
</dbReference>
<keyword evidence="4" id="KW-0804">Transcription</keyword>
<dbReference type="PRINTS" id="PR00404">
    <property type="entry name" value="MADSDOMAIN"/>
</dbReference>
<evidence type="ECO:0000256" key="2">
    <source>
        <dbReference type="ARBA" id="ARBA00023015"/>
    </source>
</evidence>
<protein>
    <recommendedName>
        <fullName evidence="6">MADS-box domain-containing protein</fullName>
    </recommendedName>
</protein>
<dbReference type="GO" id="GO:0000981">
    <property type="term" value="F:DNA-binding transcription factor activity, RNA polymerase II-specific"/>
    <property type="evidence" value="ECO:0007669"/>
    <property type="project" value="InterPro"/>
</dbReference>
<dbReference type="GO" id="GO:0000978">
    <property type="term" value="F:RNA polymerase II cis-regulatory region sequence-specific DNA binding"/>
    <property type="evidence" value="ECO:0007669"/>
    <property type="project" value="TreeGrafter"/>
</dbReference>
<evidence type="ECO:0000256" key="3">
    <source>
        <dbReference type="ARBA" id="ARBA00023125"/>
    </source>
</evidence>
<dbReference type="PANTHER" id="PTHR11945:SF777">
    <property type="entry name" value="MADS-BOX TRANSCRIPTION FACTOR FAMILY PROTEIN"/>
    <property type="match status" value="1"/>
</dbReference>
<dbReference type="GO" id="GO:0046983">
    <property type="term" value="F:protein dimerization activity"/>
    <property type="evidence" value="ECO:0007669"/>
    <property type="project" value="InterPro"/>
</dbReference>
<evidence type="ECO:0000256" key="4">
    <source>
        <dbReference type="ARBA" id="ARBA00023163"/>
    </source>
</evidence>
<dbReference type="AlphaFoldDB" id="A0AAV0ZHM2"/>
<evidence type="ECO:0000313" key="7">
    <source>
        <dbReference type="EMBL" id="CAI8597023.1"/>
    </source>
</evidence>
<keyword evidence="3" id="KW-0238">DNA-binding</keyword>
<dbReference type="Pfam" id="PF00319">
    <property type="entry name" value="SRF-TF"/>
    <property type="match status" value="1"/>
</dbReference>
<evidence type="ECO:0000256" key="5">
    <source>
        <dbReference type="ARBA" id="ARBA00023242"/>
    </source>
</evidence>
<dbReference type="Gene3D" id="3.40.1810.10">
    <property type="entry name" value="Transcription factor, MADS-box"/>
    <property type="match status" value="1"/>
</dbReference>
<dbReference type="InterPro" id="IPR002100">
    <property type="entry name" value="TF_MADSbox"/>
</dbReference>
<dbReference type="EMBL" id="OX451737">
    <property type="protein sequence ID" value="CAI8597023.1"/>
    <property type="molecule type" value="Genomic_DNA"/>
</dbReference>
<accession>A0AAV0ZHM2</accession>
<dbReference type="CDD" id="cd00266">
    <property type="entry name" value="MADS_SRF_like"/>
    <property type="match status" value="1"/>
</dbReference>
<sequence>MTRKKVNLAYITSDSKRRRTFQKRKNGLIKKVNEISSLCGIDACAIIFGENDPQPEVWPSREGVQNVLSRFNGLPELEQSKKMLNQESFLKQRIQKAQEHLNKQKIDNKRKEVTHLMFQCLNVGQVFESVNMSDLNDLSWLIDQNLKQIKRRIDETQVKQVVENQIEIFKGMDQGMVNNVDILPFENGNSPPNGFWP</sequence>
<organism evidence="7 8">
    <name type="scientific">Vicia faba</name>
    <name type="common">Broad bean</name>
    <name type="synonym">Faba vulgaris</name>
    <dbReference type="NCBI Taxonomy" id="3906"/>
    <lineage>
        <taxon>Eukaryota</taxon>
        <taxon>Viridiplantae</taxon>
        <taxon>Streptophyta</taxon>
        <taxon>Embryophyta</taxon>
        <taxon>Tracheophyta</taxon>
        <taxon>Spermatophyta</taxon>
        <taxon>Magnoliopsida</taxon>
        <taxon>eudicotyledons</taxon>
        <taxon>Gunneridae</taxon>
        <taxon>Pentapetalae</taxon>
        <taxon>rosids</taxon>
        <taxon>fabids</taxon>
        <taxon>Fabales</taxon>
        <taxon>Fabaceae</taxon>
        <taxon>Papilionoideae</taxon>
        <taxon>50 kb inversion clade</taxon>
        <taxon>NPAAA clade</taxon>
        <taxon>Hologalegina</taxon>
        <taxon>IRL clade</taxon>
        <taxon>Fabeae</taxon>
        <taxon>Vicia</taxon>
    </lineage>
</organism>
<evidence type="ECO:0000313" key="8">
    <source>
        <dbReference type="Proteomes" id="UP001157006"/>
    </source>
</evidence>
<proteinExistence type="predicted"/>
<comment type="subcellular location">
    <subcellularLocation>
        <location evidence="1">Nucleus</location>
    </subcellularLocation>
</comment>
<dbReference type="FunFam" id="3.40.1810.10:FF:000018">
    <property type="entry name" value="agamous-like MADS-box protein AGL80"/>
    <property type="match status" value="1"/>
</dbReference>
<feature type="domain" description="MADS-box" evidence="6">
    <location>
        <begin position="1"/>
        <end position="51"/>
    </location>
</feature>
<name>A0AAV0ZHM2_VICFA</name>
<dbReference type="InterPro" id="IPR033897">
    <property type="entry name" value="SRF-like_MADS-box"/>
</dbReference>
<reference evidence="7 8" key="1">
    <citation type="submission" date="2023-01" db="EMBL/GenBank/DDBJ databases">
        <authorList>
            <person name="Kreplak J."/>
        </authorList>
    </citation>
    <scope>NUCLEOTIDE SEQUENCE [LARGE SCALE GENOMIC DNA]</scope>
</reference>
<evidence type="ECO:0000259" key="6">
    <source>
        <dbReference type="PROSITE" id="PS50066"/>
    </source>
</evidence>
<dbReference type="SUPFAM" id="SSF55455">
    <property type="entry name" value="SRF-like"/>
    <property type="match status" value="1"/>
</dbReference>
<dbReference type="PROSITE" id="PS50066">
    <property type="entry name" value="MADS_BOX_2"/>
    <property type="match status" value="1"/>
</dbReference>
<dbReference type="PANTHER" id="PTHR11945">
    <property type="entry name" value="MADS BOX PROTEIN"/>
    <property type="match status" value="1"/>
</dbReference>
<dbReference type="InterPro" id="IPR036879">
    <property type="entry name" value="TF_MADSbox_sf"/>
</dbReference>
<dbReference type="GO" id="GO:0045944">
    <property type="term" value="P:positive regulation of transcription by RNA polymerase II"/>
    <property type="evidence" value="ECO:0007669"/>
    <property type="project" value="InterPro"/>
</dbReference>
<gene>
    <name evidence="7" type="ORF">VFH_II062160</name>
</gene>
<keyword evidence="5" id="KW-0539">Nucleus</keyword>
<keyword evidence="2" id="KW-0805">Transcription regulation</keyword>
<keyword evidence="8" id="KW-1185">Reference proteome</keyword>
<evidence type="ECO:0000256" key="1">
    <source>
        <dbReference type="ARBA" id="ARBA00004123"/>
    </source>
</evidence>
<dbReference type="SMART" id="SM00432">
    <property type="entry name" value="MADS"/>
    <property type="match status" value="1"/>
</dbReference>